<keyword evidence="4 6" id="KW-0479">Metal-binding</keyword>
<dbReference type="PANTHER" id="PTHR43330:SF27">
    <property type="entry name" value="METHIONINE AMINOPEPTIDASE"/>
    <property type="match status" value="1"/>
</dbReference>
<dbReference type="InterPro" id="IPR004027">
    <property type="entry name" value="SEC_C_motif"/>
</dbReference>
<dbReference type="Pfam" id="PF00557">
    <property type="entry name" value="Peptidase_M24"/>
    <property type="match status" value="1"/>
</dbReference>
<accession>A0A0C1EBR2</accession>
<dbReference type="InterPro" id="IPR002467">
    <property type="entry name" value="Pept_M24A_MAP1"/>
</dbReference>
<comment type="catalytic activity">
    <reaction evidence="6 7">
        <text>Release of N-terminal amino acids, preferentially methionine, from peptides and arylamides.</text>
        <dbReference type="EC" id="3.4.11.18"/>
    </reaction>
</comment>
<feature type="binding site" evidence="6">
    <location>
        <position position="279"/>
    </location>
    <ligand>
        <name>a divalent metal cation</name>
        <dbReference type="ChEBI" id="CHEBI:60240"/>
        <label>2</label>
        <note>catalytic</note>
    </ligand>
</feature>
<keyword evidence="5 6" id="KW-0378">Hydrolase</keyword>
<dbReference type="CDD" id="cd01086">
    <property type="entry name" value="MetAP1"/>
    <property type="match status" value="1"/>
</dbReference>
<evidence type="ECO:0000256" key="4">
    <source>
        <dbReference type="ARBA" id="ARBA00022723"/>
    </source>
</evidence>
<dbReference type="AlphaFoldDB" id="A0A0C1EBR2"/>
<dbReference type="InterPro" id="IPR036005">
    <property type="entry name" value="Creatinase/aminopeptidase-like"/>
</dbReference>
<comment type="similarity">
    <text evidence="6">Belongs to the peptidase M24A family. Methionine aminopeptidase type 1 subfamily.</text>
</comment>
<keyword evidence="3 6" id="KW-0645">Protease</keyword>
<dbReference type="GO" id="GO:0005829">
    <property type="term" value="C:cytosol"/>
    <property type="evidence" value="ECO:0007669"/>
    <property type="project" value="TreeGrafter"/>
</dbReference>
<evidence type="ECO:0000256" key="1">
    <source>
        <dbReference type="ARBA" id="ARBA00002521"/>
    </source>
</evidence>
<comment type="caution">
    <text evidence="9">The sequence shown here is derived from an EMBL/GenBank/DDBJ whole genome shotgun (WGS) entry which is preliminary data.</text>
</comment>
<evidence type="ECO:0000256" key="5">
    <source>
        <dbReference type="ARBA" id="ARBA00022801"/>
    </source>
</evidence>
<evidence type="ECO:0000256" key="2">
    <source>
        <dbReference type="ARBA" id="ARBA00022438"/>
    </source>
</evidence>
<dbReference type="PROSITE" id="PS50206">
    <property type="entry name" value="RHODANESE_3"/>
    <property type="match status" value="1"/>
</dbReference>
<dbReference type="InterPro" id="IPR000994">
    <property type="entry name" value="Pept_M24"/>
</dbReference>
<evidence type="ECO:0000313" key="10">
    <source>
        <dbReference type="Proteomes" id="UP000031307"/>
    </source>
</evidence>
<dbReference type="SUPFAM" id="SSF55920">
    <property type="entry name" value="Creatinase/aminopeptidase"/>
    <property type="match status" value="1"/>
</dbReference>
<evidence type="ECO:0000256" key="7">
    <source>
        <dbReference type="RuleBase" id="RU003653"/>
    </source>
</evidence>
<dbReference type="GO" id="GO:0070006">
    <property type="term" value="F:metalloaminopeptidase activity"/>
    <property type="evidence" value="ECO:0007669"/>
    <property type="project" value="UniProtKB-UniRule"/>
</dbReference>
<reference evidence="9 10" key="1">
    <citation type="journal article" date="2014" name="Mol. Biol. Evol.">
        <title>Massive expansion of Ubiquitination-related gene families within the Chlamydiae.</title>
        <authorList>
            <person name="Domman D."/>
            <person name="Collingro A."/>
            <person name="Lagkouvardos I."/>
            <person name="Gehre L."/>
            <person name="Weinmaier T."/>
            <person name="Rattei T."/>
            <person name="Subtil A."/>
            <person name="Horn M."/>
        </authorList>
    </citation>
    <scope>NUCLEOTIDE SEQUENCE [LARGE SCALE GENOMIC DNA]</scope>
    <source>
        <strain evidence="9 10">OEW1</strain>
    </source>
</reference>
<comment type="subunit">
    <text evidence="6">Monomer.</text>
</comment>
<feature type="binding site" evidence="6">
    <location>
        <position position="222"/>
    </location>
    <ligand>
        <name>substrate</name>
    </ligand>
</feature>
<feature type="binding site" evidence="6">
    <location>
        <position position="123"/>
    </location>
    <ligand>
        <name>substrate</name>
    </ligand>
</feature>
<dbReference type="HAMAP" id="MF_01974">
    <property type="entry name" value="MetAP_1"/>
    <property type="match status" value="1"/>
</dbReference>
<comment type="cofactor">
    <cofactor evidence="6">
        <name>Co(2+)</name>
        <dbReference type="ChEBI" id="CHEBI:48828"/>
    </cofactor>
    <cofactor evidence="6">
        <name>Zn(2+)</name>
        <dbReference type="ChEBI" id="CHEBI:29105"/>
    </cofactor>
    <cofactor evidence="6">
        <name>Mn(2+)</name>
        <dbReference type="ChEBI" id="CHEBI:29035"/>
    </cofactor>
    <cofactor evidence="6">
        <name>Fe(2+)</name>
        <dbReference type="ChEBI" id="CHEBI:29033"/>
    </cofactor>
    <text evidence="6">Binds 2 divalent metal cations per subunit. Has a high-affinity and a low affinity metal-binding site. The true nature of the physiological cofactor is under debate. The enzyme is active with cobalt, zinc, manganese or divalent iron ions. Most likely, methionine aminopeptidases function as mononuclear Fe(2+)-metalloproteases under physiological conditions, and the catalytically relevant metal-binding site has been assigned to the histidine-containing high-affinity site.</text>
</comment>
<dbReference type="Gene3D" id="3.10.450.50">
    <property type="match status" value="1"/>
</dbReference>
<feature type="binding site" evidence="6">
    <location>
        <position position="247"/>
    </location>
    <ligand>
        <name>a divalent metal cation</name>
        <dbReference type="ChEBI" id="CHEBI:60240"/>
        <label>2</label>
        <note>catalytic</note>
    </ligand>
</feature>
<feature type="binding site" evidence="6">
    <location>
        <position position="151"/>
    </location>
    <ligand>
        <name>a divalent metal cation</name>
        <dbReference type="ChEBI" id="CHEBI:60240"/>
        <label>1</label>
    </ligand>
</feature>
<evidence type="ECO:0000256" key="6">
    <source>
        <dbReference type="HAMAP-Rule" id="MF_01974"/>
    </source>
</evidence>
<dbReference type="Gene3D" id="3.90.230.10">
    <property type="entry name" value="Creatinase/methionine aminopeptidase superfamily"/>
    <property type="match status" value="1"/>
</dbReference>
<evidence type="ECO:0000313" key="9">
    <source>
        <dbReference type="EMBL" id="KIA77493.1"/>
    </source>
</evidence>
<dbReference type="PANTHER" id="PTHR43330">
    <property type="entry name" value="METHIONINE AMINOPEPTIDASE"/>
    <property type="match status" value="1"/>
</dbReference>
<sequence>MIGRNDPCWCGSWKKWKKCHYPLEEGGITQNTPKSVAEQYYNEYDIIIKTEEQIAGIRAACHLAAKILDETCALAKAGVTTQELNDFADKMHREAGAIPAPLNYGHPPFPKSICTSLNEVICHGIPNDIPLHDGDILNVDVTCILNGYYGDCSRMVVIGGKTTPERQLVVDVSYECLMRACAILKPGVFVSDIGKVIEPYAISRGCSVVNQFVAHGVGVGFHEGPQIPHYQNSMHIPLVAGMTFTIEPMINAGVRGAVVDRKDQWTARTKDGKASGQWEHTLLITPTGYEILTPWKHP</sequence>
<protein>
    <recommendedName>
        <fullName evidence="6 7">Methionine aminopeptidase</fullName>
        <shortName evidence="6">MAP</shortName>
        <shortName evidence="6">MetAP</shortName>
        <ecNumber evidence="6 7">3.4.11.18</ecNumber>
    </recommendedName>
    <alternativeName>
        <fullName evidence="6">Peptidase M</fullName>
    </alternativeName>
</protein>
<feature type="domain" description="Rhodanese" evidence="8">
    <location>
        <begin position="11"/>
        <end position="25"/>
    </location>
</feature>
<proteinExistence type="inferred from homology"/>
<dbReference type="Pfam" id="PF02810">
    <property type="entry name" value="SEC-C"/>
    <property type="match status" value="1"/>
</dbReference>
<dbReference type="GO" id="GO:0006508">
    <property type="term" value="P:proteolysis"/>
    <property type="evidence" value="ECO:0007669"/>
    <property type="project" value="UniProtKB-KW"/>
</dbReference>
<dbReference type="EC" id="3.4.11.18" evidence="6 7"/>
<comment type="function">
    <text evidence="1 6">Removes the N-terminal methionine from nascent proteins. The N-terminal methionine is often cleaved when the second residue in the primary sequence is small and uncharged (Met-Ala-, Cys, Gly, Pro, Ser, Thr, or Val). Requires deformylation of the N(alpha)-formylated initiator methionine before it can be hydrolyzed.</text>
</comment>
<dbReference type="NCBIfam" id="NF008970">
    <property type="entry name" value="PRK12318.1"/>
    <property type="match status" value="1"/>
</dbReference>
<gene>
    <name evidence="6 9" type="primary">map</name>
    <name evidence="9" type="ORF">DB43_GF00350</name>
</gene>
<dbReference type="InterPro" id="IPR001714">
    <property type="entry name" value="Pept_M24_MAP"/>
</dbReference>
<dbReference type="GO" id="GO:0004239">
    <property type="term" value="F:initiator methionyl aminopeptidase activity"/>
    <property type="evidence" value="ECO:0007669"/>
    <property type="project" value="UniProtKB-UniRule"/>
</dbReference>
<organism evidence="9 10">
    <name type="scientific">Parachlamydia acanthamoebae</name>
    <dbReference type="NCBI Taxonomy" id="83552"/>
    <lineage>
        <taxon>Bacteria</taxon>
        <taxon>Pseudomonadati</taxon>
        <taxon>Chlamydiota</taxon>
        <taxon>Chlamydiia</taxon>
        <taxon>Parachlamydiales</taxon>
        <taxon>Parachlamydiaceae</taxon>
        <taxon>Parachlamydia</taxon>
    </lineage>
</organism>
<name>A0A0C1EBR2_9BACT</name>
<keyword evidence="2 6" id="KW-0031">Aminopeptidase</keyword>
<dbReference type="PATRIC" id="fig|83552.4.peg.1357"/>
<evidence type="ECO:0000256" key="3">
    <source>
        <dbReference type="ARBA" id="ARBA00022670"/>
    </source>
</evidence>
<dbReference type="Proteomes" id="UP000031307">
    <property type="component" value="Unassembled WGS sequence"/>
</dbReference>
<feature type="binding site" evidence="6">
    <location>
        <position position="215"/>
    </location>
    <ligand>
        <name>a divalent metal cation</name>
        <dbReference type="ChEBI" id="CHEBI:60240"/>
        <label>2</label>
        <note>catalytic</note>
    </ligand>
</feature>
<dbReference type="NCBIfam" id="TIGR00500">
    <property type="entry name" value="met_pdase_I"/>
    <property type="match status" value="1"/>
</dbReference>
<dbReference type="SUPFAM" id="SSF103642">
    <property type="entry name" value="Sec-C motif"/>
    <property type="match status" value="1"/>
</dbReference>
<dbReference type="EMBL" id="JSAM01000075">
    <property type="protein sequence ID" value="KIA77493.1"/>
    <property type="molecule type" value="Genomic_DNA"/>
</dbReference>
<feature type="binding site" evidence="6">
    <location>
        <position position="151"/>
    </location>
    <ligand>
        <name>a divalent metal cation</name>
        <dbReference type="ChEBI" id="CHEBI:60240"/>
        <label>2</label>
        <note>catalytic</note>
    </ligand>
</feature>
<dbReference type="PRINTS" id="PR00599">
    <property type="entry name" value="MAPEPTIDASE"/>
</dbReference>
<dbReference type="InterPro" id="IPR001763">
    <property type="entry name" value="Rhodanese-like_dom"/>
</dbReference>
<dbReference type="GO" id="GO:0046872">
    <property type="term" value="F:metal ion binding"/>
    <property type="evidence" value="ECO:0007669"/>
    <property type="project" value="UniProtKB-UniRule"/>
</dbReference>
<evidence type="ECO:0000259" key="8">
    <source>
        <dbReference type="PROSITE" id="PS50206"/>
    </source>
</evidence>
<feature type="binding site" evidence="6">
    <location>
        <position position="279"/>
    </location>
    <ligand>
        <name>a divalent metal cation</name>
        <dbReference type="ChEBI" id="CHEBI:60240"/>
        <label>1</label>
    </ligand>
</feature>
<feature type="binding site" evidence="6">
    <location>
        <position position="140"/>
    </location>
    <ligand>
        <name>a divalent metal cation</name>
        <dbReference type="ChEBI" id="CHEBI:60240"/>
        <label>1</label>
    </ligand>
</feature>